<dbReference type="EMBL" id="JBHUOM010000002">
    <property type="protein sequence ID" value="MFD2933871.1"/>
    <property type="molecule type" value="Genomic_DNA"/>
</dbReference>
<protein>
    <recommendedName>
        <fullName evidence="4">Glycosyltransferase RgtA/B/C/D-like domain-containing protein</fullName>
    </recommendedName>
</protein>
<reference evidence="3" key="1">
    <citation type="journal article" date="2019" name="Int. J. Syst. Evol. Microbiol.">
        <title>The Global Catalogue of Microorganisms (GCM) 10K type strain sequencing project: providing services to taxonomists for standard genome sequencing and annotation.</title>
        <authorList>
            <consortium name="The Broad Institute Genomics Platform"/>
            <consortium name="The Broad Institute Genome Sequencing Center for Infectious Disease"/>
            <person name="Wu L."/>
            <person name="Ma J."/>
        </authorList>
    </citation>
    <scope>NUCLEOTIDE SEQUENCE [LARGE SCALE GENOMIC DNA]</scope>
    <source>
        <strain evidence="3">KCTC 52490</strain>
    </source>
</reference>
<feature type="transmembrane region" description="Helical" evidence="1">
    <location>
        <begin position="235"/>
        <end position="253"/>
    </location>
</feature>
<organism evidence="2 3">
    <name type="scientific">Spirosoma flavum</name>
    <dbReference type="NCBI Taxonomy" id="2048557"/>
    <lineage>
        <taxon>Bacteria</taxon>
        <taxon>Pseudomonadati</taxon>
        <taxon>Bacteroidota</taxon>
        <taxon>Cytophagia</taxon>
        <taxon>Cytophagales</taxon>
        <taxon>Cytophagaceae</taxon>
        <taxon>Spirosoma</taxon>
    </lineage>
</organism>
<keyword evidence="3" id="KW-1185">Reference proteome</keyword>
<name>A0ABW6AEK6_9BACT</name>
<feature type="transmembrane region" description="Helical" evidence="1">
    <location>
        <begin position="380"/>
        <end position="398"/>
    </location>
</feature>
<accession>A0ABW6AEK6</accession>
<evidence type="ECO:0000313" key="2">
    <source>
        <dbReference type="EMBL" id="MFD2933871.1"/>
    </source>
</evidence>
<evidence type="ECO:0000313" key="3">
    <source>
        <dbReference type="Proteomes" id="UP001597512"/>
    </source>
</evidence>
<proteinExistence type="predicted"/>
<dbReference type="Proteomes" id="UP001597512">
    <property type="component" value="Unassembled WGS sequence"/>
</dbReference>
<feature type="transmembrane region" description="Helical" evidence="1">
    <location>
        <begin position="162"/>
        <end position="182"/>
    </location>
</feature>
<feature type="transmembrane region" description="Helical" evidence="1">
    <location>
        <begin position="294"/>
        <end position="313"/>
    </location>
</feature>
<gene>
    <name evidence="2" type="ORF">ACFS25_08770</name>
</gene>
<feature type="transmembrane region" description="Helical" evidence="1">
    <location>
        <begin position="404"/>
        <end position="424"/>
    </location>
</feature>
<keyword evidence="1" id="KW-0812">Transmembrane</keyword>
<sequence length="599" mass="66853">MTTEQLTTNNSQQSGQPSLTQRQLPGFAWVLLVIPILIFGLVWQQYAVNIPKWDDHALRAFLFYSDQDPTFTGKIYQLFKQHNEHRIVYDRLITTLDYWLFGKLNYVHLMLVGNLSLVGLLVVFMAVLRRSQPGRASQSVMYALPIALLLFNLSQWENMFWGMASLQNFSVVLWVIAAFYFLSYTNKWGLAFVAGVLATLTSGNGLMVWPIGFVLIALQLTRYRSSSKNRIYRPMIGWLVGAVVVIGLYFTGFEKPGGIAYVRPSAVDLLKGWFAVVGAAAEAVPSSSPLRNSILLGGLLILLTLGIIIWSFLANRLLLGQQIRNLFQPKTAIAETKGTISSITLFFWGCAGFILGTAAVVAWARTGFGIDLLITSRYKMYSLTGLSLLYLYVVVSLNDRAGRWWMIGSIVSSLVFAGLSYFSFLDETIWWRHWLTTNQFNWTHPTNRPIFSSDSVSQRYNPATPAFYDAALPTIYGPAQQPAVSLIVTKISGGFSLQNTTLPAQGLGDAGNYLLARSSKRTYLFPVWQNQQSIAMARFMPINLFTAGFKGSLLLAELDAGMYQMFVLTVSTKKTYDLYPTNQTIVSAGPPAATTVKNW</sequence>
<feature type="transmembrane region" description="Helical" evidence="1">
    <location>
        <begin position="189"/>
        <end position="215"/>
    </location>
</feature>
<keyword evidence="1" id="KW-0472">Membrane</keyword>
<evidence type="ECO:0000256" key="1">
    <source>
        <dbReference type="SAM" id="Phobius"/>
    </source>
</evidence>
<feature type="transmembrane region" description="Helical" evidence="1">
    <location>
        <begin position="106"/>
        <end position="128"/>
    </location>
</feature>
<feature type="transmembrane region" description="Helical" evidence="1">
    <location>
        <begin position="345"/>
        <end position="368"/>
    </location>
</feature>
<evidence type="ECO:0008006" key="4">
    <source>
        <dbReference type="Google" id="ProtNLM"/>
    </source>
</evidence>
<keyword evidence="1" id="KW-1133">Transmembrane helix</keyword>
<comment type="caution">
    <text evidence="2">The sequence shown here is derived from an EMBL/GenBank/DDBJ whole genome shotgun (WGS) entry which is preliminary data.</text>
</comment>
<dbReference type="RefSeq" id="WP_381498773.1">
    <property type="nucleotide sequence ID" value="NZ_JBHUOM010000002.1"/>
</dbReference>
<feature type="transmembrane region" description="Helical" evidence="1">
    <location>
        <begin position="26"/>
        <end position="46"/>
    </location>
</feature>